<reference evidence="4" key="1">
    <citation type="submission" date="2023-06" db="EMBL/GenBank/DDBJ databases">
        <title>Identification of two novel mycobacterium reveal diversities and complexities of Mycobacterium gordonae clade.</title>
        <authorList>
            <person name="Matsumoto Y."/>
            <person name="Nakamura S."/>
            <person name="Motooka D."/>
            <person name="Fukushima K."/>
        </authorList>
    </citation>
    <scope>NUCLEOTIDE SEQUENCE</scope>
    <source>
        <strain evidence="4">TY812</strain>
    </source>
</reference>
<sequence length="114" mass="12097">MVIGRAEIYWADLGAPSGSRAGKRRPVVLIQSDPYNASRLATVLAAVITSNTGLAAMPGNVFLPASTTGLSRDSVVNVTALVTLNKTDLIDRIGEIPASLMHEVDRGLRRVLDL</sequence>
<dbReference type="RefSeq" id="WP_133437434.1">
    <property type="nucleotide sequence ID" value="NZ_JAUFSA010000005.1"/>
</dbReference>
<dbReference type="Pfam" id="PF02452">
    <property type="entry name" value="PemK_toxin"/>
    <property type="match status" value="1"/>
</dbReference>
<dbReference type="GO" id="GO:0016787">
    <property type="term" value="F:hydrolase activity"/>
    <property type="evidence" value="ECO:0007669"/>
    <property type="project" value="UniProtKB-KW"/>
</dbReference>
<gene>
    <name evidence="4" type="ORF">QXL92_32185</name>
</gene>
<dbReference type="InterPro" id="IPR003477">
    <property type="entry name" value="PemK-like"/>
</dbReference>
<dbReference type="InterPro" id="IPR011067">
    <property type="entry name" value="Plasmid_toxin/cell-grow_inhib"/>
</dbReference>
<name>A0AAJ1S907_9MYCO</name>
<protein>
    <recommendedName>
        <fullName evidence="3">mRNA interferase</fullName>
        <ecNumber evidence="3">3.1.-.-</ecNumber>
    </recommendedName>
</protein>
<comment type="caution">
    <text evidence="4">The sequence shown here is derived from an EMBL/GenBank/DDBJ whole genome shotgun (WGS) entry which is preliminary data.</text>
</comment>
<evidence type="ECO:0000256" key="2">
    <source>
        <dbReference type="ARBA" id="ARBA00022649"/>
    </source>
</evidence>
<dbReference type="PANTHER" id="PTHR33988">
    <property type="entry name" value="ENDORIBONUCLEASE MAZF-RELATED"/>
    <property type="match status" value="1"/>
</dbReference>
<dbReference type="AlphaFoldDB" id="A0AAJ1S907"/>
<keyword evidence="3" id="KW-0255">Endonuclease</keyword>
<proteinExistence type="inferred from homology"/>
<dbReference type="PIRSF" id="PIRSF033490">
    <property type="entry name" value="MazF"/>
    <property type="match status" value="1"/>
</dbReference>
<dbReference type="GO" id="GO:0006402">
    <property type="term" value="P:mRNA catabolic process"/>
    <property type="evidence" value="ECO:0007669"/>
    <property type="project" value="TreeGrafter"/>
</dbReference>
<organism evidence="4 5">
    <name type="scientific">Mycobacterium paragordonae</name>
    <dbReference type="NCBI Taxonomy" id="1389713"/>
    <lineage>
        <taxon>Bacteria</taxon>
        <taxon>Bacillati</taxon>
        <taxon>Actinomycetota</taxon>
        <taxon>Actinomycetes</taxon>
        <taxon>Mycobacteriales</taxon>
        <taxon>Mycobacteriaceae</taxon>
        <taxon>Mycobacterium</taxon>
    </lineage>
</organism>
<dbReference type="SUPFAM" id="SSF50118">
    <property type="entry name" value="Cell growth inhibitor/plasmid maintenance toxic component"/>
    <property type="match status" value="1"/>
</dbReference>
<dbReference type="Gene3D" id="2.30.30.110">
    <property type="match status" value="1"/>
</dbReference>
<dbReference type="EC" id="3.1.-.-" evidence="3"/>
<dbReference type="GO" id="GO:0016075">
    <property type="term" value="P:rRNA catabolic process"/>
    <property type="evidence" value="ECO:0007669"/>
    <property type="project" value="TreeGrafter"/>
</dbReference>
<dbReference type="GO" id="GO:0003677">
    <property type="term" value="F:DNA binding"/>
    <property type="evidence" value="ECO:0007669"/>
    <property type="project" value="InterPro"/>
</dbReference>
<comment type="function">
    <text evidence="3">Toxic component of a type II toxin-antitoxin (TA) system.</text>
</comment>
<keyword evidence="2" id="KW-1277">Toxin-antitoxin system</keyword>
<evidence type="ECO:0000313" key="5">
    <source>
        <dbReference type="Proteomes" id="UP001229081"/>
    </source>
</evidence>
<evidence type="ECO:0000256" key="1">
    <source>
        <dbReference type="ARBA" id="ARBA00007521"/>
    </source>
</evidence>
<dbReference type="Proteomes" id="UP001229081">
    <property type="component" value="Unassembled WGS sequence"/>
</dbReference>
<evidence type="ECO:0000313" key="4">
    <source>
        <dbReference type="EMBL" id="MDP7739395.1"/>
    </source>
</evidence>
<evidence type="ECO:0000256" key="3">
    <source>
        <dbReference type="PIRNR" id="PIRNR033490"/>
    </source>
</evidence>
<keyword evidence="3 4" id="KW-0378">Hydrolase</keyword>
<accession>A0AAJ1S907</accession>
<dbReference type="PANTHER" id="PTHR33988:SF2">
    <property type="entry name" value="ENDORIBONUCLEASE MAZF"/>
    <property type="match status" value="1"/>
</dbReference>
<dbReference type="EMBL" id="JAUFSA010000005">
    <property type="protein sequence ID" value="MDP7739395.1"/>
    <property type="molecule type" value="Genomic_DNA"/>
</dbReference>
<dbReference type="GO" id="GO:0004521">
    <property type="term" value="F:RNA endonuclease activity"/>
    <property type="evidence" value="ECO:0007669"/>
    <property type="project" value="TreeGrafter"/>
</dbReference>
<comment type="similarity">
    <text evidence="1 3">Belongs to the PemK/MazF family.</text>
</comment>
<keyword evidence="3" id="KW-0540">Nuclease</keyword>